<keyword evidence="2" id="KW-0732">Signal</keyword>
<dbReference type="GO" id="GO:0048013">
    <property type="term" value="P:ephrin receptor signaling pathway"/>
    <property type="evidence" value="ECO:0007669"/>
    <property type="project" value="TreeGrafter"/>
</dbReference>
<dbReference type="Gene3D" id="2.60.40.420">
    <property type="entry name" value="Cupredoxins - blue copper proteins"/>
    <property type="match status" value="2"/>
</dbReference>
<evidence type="ECO:0000256" key="7">
    <source>
        <dbReference type="SAM" id="MobiDB-lite"/>
    </source>
</evidence>
<dbReference type="GO" id="GO:0007411">
    <property type="term" value="P:axon guidance"/>
    <property type="evidence" value="ECO:0007669"/>
    <property type="project" value="TreeGrafter"/>
</dbReference>
<keyword evidence="3" id="KW-0472">Membrane</keyword>
<dbReference type="Proteomes" id="UP000678499">
    <property type="component" value="Unassembled WGS sequence"/>
</dbReference>
<comment type="subcellular location">
    <subcellularLocation>
        <location evidence="1">Membrane</location>
    </subcellularLocation>
</comment>
<comment type="caution">
    <text evidence="6">Lacks conserved residue(s) required for the propagation of feature annotation.</text>
</comment>
<dbReference type="PANTHER" id="PTHR11304:SF29">
    <property type="entry name" value="EPHRIN"/>
    <property type="match status" value="1"/>
</dbReference>
<dbReference type="InterPro" id="IPR031328">
    <property type="entry name" value="Ephrin"/>
</dbReference>
<dbReference type="EMBL" id="CAJPEX010006084">
    <property type="protein sequence ID" value="CAG0923923.1"/>
    <property type="molecule type" value="Genomic_DNA"/>
</dbReference>
<evidence type="ECO:0000256" key="2">
    <source>
        <dbReference type="ARBA" id="ARBA00022729"/>
    </source>
</evidence>
<keyword evidence="5" id="KW-0325">Glycoprotein</keyword>
<dbReference type="InterPro" id="IPR001799">
    <property type="entry name" value="Ephrin_RBD"/>
</dbReference>
<comment type="similarity">
    <text evidence="6">Belongs to the ephrin family.</text>
</comment>
<dbReference type="Pfam" id="PF00812">
    <property type="entry name" value="Ephrin"/>
    <property type="match status" value="1"/>
</dbReference>
<feature type="compositionally biased region" description="Low complexity" evidence="7">
    <location>
        <begin position="154"/>
        <end position="164"/>
    </location>
</feature>
<feature type="region of interest" description="Disordered" evidence="7">
    <location>
        <begin position="127"/>
        <end position="288"/>
    </location>
</feature>
<feature type="compositionally biased region" description="Basic and acidic residues" evidence="7">
    <location>
        <begin position="195"/>
        <end position="216"/>
    </location>
</feature>
<dbReference type="PROSITE" id="PS51551">
    <property type="entry name" value="EPHRIN_RBD_2"/>
    <property type="match status" value="1"/>
</dbReference>
<feature type="domain" description="Ephrin RBD" evidence="8">
    <location>
        <begin position="21"/>
        <end position="91"/>
    </location>
</feature>
<evidence type="ECO:0000256" key="5">
    <source>
        <dbReference type="ARBA" id="ARBA00023180"/>
    </source>
</evidence>
<dbReference type="SUPFAM" id="SSF49503">
    <property type="entry name" value="Cupredoxins"/>
    <property type="match status" value="1"/>
</dbReference>
<evidence type="ECO:0000313" key="10">
    <source>
        <dbReference type="Proteomes" id="UP000678499"/>
    </source>
</evidence>
<proteinExistence type="inferred from homology"/>
<sequence>MTVTASTIAEERKRTPPRDAGATHEFRIDNTDHIIDVNRGNIPYEYDQVNLVCPSYSPSTPEEEAEKYIIYNVSKEEYDTCRITNPNPRIIAVSTSSREDLHRRIGGRCKTSNMRIVFKVCCKPGEEDGNQVQIKRPSSKEEASLATSAKNGTSSESSASRGPSETFSSSDLGSNNVDRVKGGDQQQQQTQVEQGQEHRHQHRHEDNKTHLADELARSPTLSETSQRWGPPRVLTTRRPGQKHFDNDDAGGGGGGVDNGRSPVSGSNDDNAPVDFFAPSATTETTSKNKNFGYPIFSVKATNKKNDVKYDRTGNEIVKEELQSRGIRQEWSLATQLAMSLLICLILPRLVFR</sequence>
<dbReference type="GO" id="GO:0005886">
    <property type="term" value="C:plasma membrane"/>
    <property type="evidence" value="ECO:0007669"/>
    <property type="project" value="TreeGrafter"/>
</dbReference>
<evidence type="ECO:0000256" key="1">
    <source>
        <dbReference type="ARBA" id="ARBA00004370"/>
    </source>
</evidence>
<dbReference type="AlphaFoldDB" id="A0A7R9GKH8"/>
<feature type="region of interest" description="Disordered" evidence="7">
    <location>
        <begin position="1"/>
        <end position="22"/>
    </location>
</feature>
<reference evidence="9" key="1">
    <citation type="submission" date="2020-11" db="EMBL/GenBank/DDBJ databases">
        <authorList>
            <person name="Tran Van P."/>
        </authorList>
    </citation>
    <scope>NUCLEOTIDE SEQUENCE</scope>
</reference>
<feature type="compositionally biased region" description="Low complexity" evidence="7">
    <location>
        <begin position="183"/>
        <end position="194"/>
    </location>
</feature>
<feature type="compositionally biased region" description="Polar residues" evidence="7">
    <location>
        <begin position="165"/>
        <end position="177"/>
    </location>
</feature>
<keyword evidence="4" id="KW-1015">Disulfide bond</keyword>
<evidence type="ECO:0000259" key="8">
    <source>
        <dbReference type="PROSITE" id="PS51551"/>
    </source>
</evidence>
<protein>
    <recommendedName>
        <fullName evidence="8">Ephrin RBD domain-containing protein</fullName>
    </recommendedName>
</protein>
<organism evidence="9">
    <name type="scientific">Notodromas monacha</name>
    <dbReference type="NCBI Taxonomy" id="399045"/>
    <lineage>
        <taxon>Eukaryota</taxon>
        <taxon>Metazoa</taxon>
        <taxon>Ecdysozoa</taxon>
        <taxon>Arthropoda</taxon>
        <taxon>Crustacea</taxon>
        <taxon>Oligostraca</taxon>
        <taxon>Ostracoda</taxon>
        <taxon>Podocopa</taxon>
        <taxon>Podocopida</taxon>
        <taxon>Cypridocopina</taxon>
        <taxon>Cypridoidea</taxon>
        <taxon>Cyprididae</taxon>
        <taxon>Notodromas</taxon>
    </lineage>
</organism>
<feature type="compositionally biased region" description="Basic and acidic residues" evidence="7">
    <location>
        <begin position="9"/>
        <end position="22"/>
    </location>
</feature>
<dbReference type="OrthoDB" id="6250301at2759"/>
<accession>A0A7R9GKH8</accession>
<gene>
    <name evidence="9" type="ORF">NMOB1V02_LOCUS11382</name>
</gene>
<name>A0A7R9GKH8_9CRUS</name>
<evidence type="ECO:0000256" key="4">
    <source>
        <dbReference type="ARBA" id="ARBA00023157"/>
    </source>
</evidence>
<dbReference type="EMBL" id="OA888121">
    <property type="protein sequence ID" value="CAD7283771.1"/>
    <property type="molecule type" value="Genomic_DNA"/>
</dbReference>
<dbReference type="PANTHER" id="PTHR11304">
    <property type="entry name" value="EPHRIN"/>
    <property type="match status" value="1"/>
</dbReference>
<evidence type="ECO:0000256" key="3">
    <source>
        <dbReference type="ARBA" id="ARBA00023136"/>
    </source>
</evidence>
<evidence type="ECO:0000313" key="9">
    <source>
        <dbReference type="EMBL" id="CAD7283771.1"/>
    </source>
</evidence>
<keyword evidence="10" id="KW-1185">Reference proteome</keyword>
<feature type="compositionally biased region" description="Polar residues" evidence="7">
    <location>
        <begin position="279"/>
        <end position="288"/>
    </location>
</feature>
<dbReference type="GO" id="GO:0046875">
    <property type="term" value="F:ephrin receptor binding"/>
    <property type="evidence" value="ECO:0007669"/>
    <property type="project" value="TreeGrafter"/>
</dbReference>
<dbReference type="InterPro" id="IPR008972">
    <property type="entry name" value="Cupredoxin"/>
</dbReference>
<evidence type="ECO:0000256" key="6">
    <source>
        <dbReference type="PROSITE-ProRule" id="PRU00884"/>
    </source>
</evidence>